<dbReference type="AlphaFoldDB" id="A0A517Y4X6"/>
<dbReference type="EMBL" id="CP036274">
    <property type="protein sequence ID" value="QDU25299.1"/>
    <property type="molecule type" value="Genomic_DNA"/>
</dbReference>
<keyword evidence="1" id="KW-0812">Transmembrane</keyword>
<dbReference type="Proteomes" id="UP000315017">
    <property type="component" value="Chromosome"/>
</dbReference>
<keyword evidence="1" id="KW-1133">Transmembrane helix</keyword>
<proteinExistence type="predicted"/>
<dbReference type="OrthoDB" id="9965846at2"/>
<gene>
    <name evidence="2" type="ORF">ETAA8_03630</name>
</gene>
<feature type="transmembrane region" description="Helical" evidence="1">
    <location>
        <begin position="125"/>
        <end position="147"/>
    </location>
</feature>
<evidence type="ECO:0000256" key="1">
    <source>
        <dbReference type="SAM" id="Phobius"/>
    </source>
</evidence>
<sequence length="153" mass="16736">MTNPYESPVSASEAPAESPITDALIVRMIAGEETREVLIEDVSDVLLYGRKHSCKLTGSVAQTAMEAGFEPVAYQSVLWWCVISCPLIPLSTCIVLTRTDVGDVGGEAYRVLPIARDSSQIATHFAFTLGFLLGAMILLPALIWLGWRLMEHR</sequence>
<evidence type="ECO:0000313" key="3">
    <source>
        <dbReference type="Proteomes" id="UP000315017"/>
    </source>
</evidence>
<evidence type="ECO:0000313" key="2">
    <source>
        <dbReference type="EMBL" id="QDU25299.1"/>
    </source>
</evidence>
<keyword evidence="3" id="KW-1185">Reference proteome</keyword>
<organism evidence="2 3">
    <name type="scientific">Anatilimnocola aggregata</name>
    <dbReference type="NCBI Taxonomy" id="2528021"/>
    <lineage>
        <taxon>Bacteria</taxon>
        <taxon>Pseudomonadati</taxon>
        <taxon>Planctomycetota</taxon>
        <taxon>Planctomycetia</taxon>
        <taxon>Pirellulales</taxon>
        <taxon>Pirellulaceae</taxon>
        <taxon>Anatilimnocola</taxon>
    </lineage>
</organism>
<dbReference type="RefSeq" id="WP_145084019.1">
    <property type="nucleotide sequence ID" value="NZ_CP036274.1"/>
</dbReference>
<dbReference type="KEGG" id="aagg:ETAA8_03630"/>
<keyword evidence="1" id="KW-0472">Membrane</keyword>
<reference evidence="2 3" key="1">
    <citation type="submission" date="2019-02" db="EMBL/GenBank/DDBJ databases">
        <title>Deep-cultivation of Planctomycetes and their phenomic and genomic characterization uncovers novel biology.</title>
        <authorList>
            <person name="Wiegand S."/>
            <person name="Jogler M."/>
            <person name="Boedeker C."/>
            <person name="Pinto D."/>
            <person name="Vollmers J."/>
            <person name="Rivas-Marin E."/>
            <person name="Kohn T."/>
            <person name="Peeters S.H."/>
            <person name="Heuer A."/>
            <person name="Rast P."/>
            <person name="Oberbeckmann S."/>
            <person name="Bunk B."/>
            <person name="Jeske O."/>
            <person name="Meyerdierks A."/>
            <person name="Storesund J.E."/>
            <person name="Kallscheuer N."/>
            <person name="Luecker S."/>
            <person name="Lage O.M."/>
            <person name="Pohl T."/>
            <person name="Merkel B.J."/>
            <person name="Hornburger P."/>
            <person name="Mueller R.-W."/>
            <person name="Bruemmer F."/>
            <person name="Labrenz M."/>
            <person name="Spormann A.M."/>
            <person name="Op den Camp H."/>
            <person name="Overmann J."/>
            <person name="Amann R."/>
            <person name="Jetten M.S.M."/>
            <person name="Mascher T."/>
            <person name="Medema M.H."/>
            <person name="Devos D.P."/>
            <person name="Kaster A.-K."/>
            <person name="Ovreas L."/>
            <person name="Rohde M."/>
            <person name="Galperin M.Y."/>
            <person name="Jogler C."/>
        </authorList>
    </citation>
    <scope>NUCLEOTIDE SEQUENCE [LARGE SCALE GENOMIC DNA]</scope>
    <source>
        <strain evidence="2 3">ETA_A8</strain>
    </source>
</reference>
<accession>A0A517Y4X6</accession>
<protein>
    <submittedName>
        <fullName evidence="2">Uncharacterized protein</fullName>
    </submittedName>
</protein>
<name>A0A517Y4X6_9BACT</name>